<dbReference type="GO" id="GO:0016853">
    <property type="term" value="F:isomerase activity"/>
    <property type="evidence" value="ECO:0007669"/>
    <property type="project" value="UniProtKB-KW"/>
</dbReference>
<feature type="domain" description="Thioredoxin-like fold" evidence="1">
    <location>
        <begin position="44"/>
        <end position="117"/>
    </location>
</feature>
<dbReference type="InterPro" id="IPR036249">
    <property type="entry name" value="Thioredoxin-like_sf"/>
</dbReference>
<comment type="caution">
    <text evidence="2">The sequence shown here is derived from an EMBL/GenBank/DDBJ whole genome shotgun (WGS) entry which is preliminary data.</text>
</comment>
<dbReference type="Gene3D" id="3.40.30.10">
    <property type="entry name" value="Glutaredoxin"/>
    <property type="match status" value="1"/>
</dbReference>
<dbReference type="SUPFAM" id="SSF52833">
    <property type="entry name" value="Thioredoxin-like"/>
    <property type="match status" value="1"/>
</dbReference>
<organism evidence="2">
    <name type="scientific">hydrocarbon metagenome</name>
    <dbReference type="NCBI Taxonomy" id="938273"/>
    <lineage>
        <taxon>unclassified sequences</taxon>
        <taxon>metagenomes</taxon>
        <taxon>ecological metagenomes</taxon>
    </lineage>
</organism>
<evidence type="ECO:0000259" key="1">
    <source>
        <dbReference type="Pfam" id="PF13192"/>
    </source>
</evidence>
<keyword evidence="2" id="KW-0413">Isomerase</keyword>
<protein>
    <submittedName>
        <fullName evidence="2">Thiol-disulfide isomerase and thioredoxin</fullName>
    </submittedName>
</protein>
<dbReference type="PANTHER" id="PTHR36450:SF1">
    <property type="entry name" value="THIOREDOXIN"/>
    <property type="match status" value="1"/>
</dbReference>
<dbReference type="InterPro" id="IPR012336">
    <property type="entry name" value="Thioredoxin-like_fold"/>
</dbReference>
<evidence type="ECO:0000313" key="2">
    <source>
        <dbReference type="EMBL" id="KUG24453.1"/>
    </source>
</evidence>
<dbReference type="PANTHER" id="PTHR36450">
    <property type="entry name" value="THIOREDOXIN"/>
    <property type="match status" value="1"/>
</dbReference>
<dbReference type="NCBIfam" id="TIGR00412">
    <property type="entry name" value="redox_disulf_2"/>
    <property type="match status" value="1"/>
</dbReference>
<sequence>MLSEVIINNYVPSTAMDAYGQALLREFKISQGLPVAEEPVHGLNIIVLGIGCTRCSQLENDVRDLLSEMKIAANLDHVTDIKEIAQYGLLGSPALIINNKVLSVGEVPPKSKICQWIIDAYNLVDK</sequence>
<dbReference type="InterPro" id="IPR005243">
    <property type="entry name" value="THIRX-like_proc"/>
</dbReference>
<reference evidence="2" key="1">
    <citation type="journal article" date="2015" name="Proc. Natl. Acad. Sci. U.S.A.">
        <title>Networks of energetic and metabolic interactions define dynamics in microbial communities.</title>
        <authorList>
            <person name="Embree M."/>
            <person name="Liu J.K."/>
            <person name="Al-Bassam M.M."/>
            <person name="Zengler K."/>
        </authorList>
    </citation>
    <scope>NUCLEOTIDE SEQUENCE</scope>
</reference>
<name>A0A0W8FU39_9ZZZZ</name>
<dbReference type="EMBL" id="LNQE01000847">
    <property type="protein sequence ID" value="KUG24453.1"/>
    <property type="molecule type" value="Genomic_DNA"/>
</dbReference>
<dbReference type="Pfam" id="PF13192">
    <property type="entry name" value="Thioredoxin_3"/>
    <property type="match status" value="1"/>
</dbReference>
<gene>
    <name evidence="2" type="ORF">ASZ90_005741</name>
</gene>
<dbReference type="AlphaFoldDB" id="A0A0W8FU39"/>
<accession>A0A0W8FU39</accession>
<proteinExistence type="predicted"/>